<feature type="signal peptide" evidence="1">
    <location>
        <begin position="1"/>
        <end position="21"/>
    </location>
</feature>
<keyword evidence="1" id="KW-0732">Signal</keyword>
<dbReference type="Pfam" id="PF11918">
    <property type="entry name" value="Peptidase_S41_N"/>
    <property type="match status" value="1"/>
</dbReference>
<dbReference type="SUPFAM" id="SSF52096">
    <property type="entry name" value="ClpP/crotonase"/>
    <property type="match status" value="1"/>
</dbReference>
<organism evidence="3 4">
    <name type="scientific">Hymenobacter rigui</name>
    <dbReference type="NCBI Taxonomy" id="334424"/>
    <lineage>
        <taxon>Bacteria</taxon>
        <taxon>Pseudomonadati</taxon>
        <taxon>Bacteroidota</taxon>
        <taxon>Cytophagia</taxon>
        <taxon>Cytophagales</taxon>
        <taxon>Hymenobacteraceae</taxon>
        <taxon>Hymenobacter</taxon>
    </lineage>
</organism>
<dbReference type="InterPro" id="IPR029045">
    <property type="entry name" value="ClpP/crotonase-like_dom_sf"/>
</dbReference>
<evidence type="ECO:0000313" key="4">
    <source>
        <dbReference type="Proteomes" id="UP000273500"/>
    </source>
</evidence>
<dbReference type="GO" id="GO:0006508">
    <property type="term" value="P:proteolysis"/>
    <property type="evidence" value="ECO:0007669"/>
    <property type="project" value="InterPro"/>
</dbReference>
<sequence>MRYLTLCVPLLAVIGPLWCQAQTTAPSVLHIPQLMDSVALRLQQHYIFPVEAGRMGTYVQGQARKQAYVALATDPKRVVKQLQADLQAVHRDPHLFVEYNPALATASRRSPQPSAEEQAQAKKYWVANNYLFKKAEVLPGNIGYFPFTGFVPDVAGAKPTISGALQFLANTSALVIDLRENMGGSPELVSLLESYFFPIKTHMNDLINRSTNDTTVFYADPAKVPFTVSMPVYILTSHHTFSGAEDFAYAMQMAKRAVVVGETTGGGAHPTRPVSVGQGFVVSIPYARSLNPVTHTDWEGTGVVPDVKVAAQQALTKARELALRAQHQRATSEQEKRQMDYLLDELATQRPAAKEPLSQLQLYTGTYGPLTMYLTGNKLFCKNADAGNLITELRPIAPHRFVLDDNAHAEFVQDSRGRWSHIRLYVSDGNVFEERRKERN</sequence>
<reference evidence="3 4" key="1">
    <citation type="submission" date="2018-12" db="EMBL/GenBank/DDBJ databases">
        <authorList>
            <person name="Feng G."/>
            <person name="Zhu H."/>
        </authorList>
    </citation>
    <scope>NUCLEOTIDE SEQUENCE [LARGE SCALE GENOMIC DNA]</scope>
    <source>
        <strain evidence="3 4">KCTC 12533</strain>
    </source>
</reference>
<dbReference type="OrthoDB" id="6397760at2"/>
<accession>A0A3R9PZT9</accession>
<feature type="domain" description="Tail specific protease" evidence="2">
    <location>
        <begin position="114"/>
        <end position="310"/>
    </location>
</feature>
<protein>
    <recommendedName>
        <fullName evidence="2">Tail specific protease domain-containing protein</fullName>
    </recommendedName>
</protein>
<dbReference type="GO" id="GO:0008236">
    <property type="term" value="F:serine-type peptidase activity"/>
    <property type="evidence" value="ECO:0007669"/>
    <property type="project" value="InterPro"/>
</dbReference>
<gene>
    <name evidence="3" type="ORF">EI291_04245</name>
</gene>
<keyword evidence="4" id="KW-1185">Reference proteome</keyword>
<dbReference type="Proteomes" id="UP000273500">
    <property type="component" value="Unassembled WGS sequence"/>
</dbReference>
<dbReference type="PANTHER" id="PTHR11261:SF3">
    <property type="entry name" value="RETINOL-BINDING PROTEIN 3"/>
    <property type="match status" value="1"/>
</dbReference>
<dbReference type="AlphaFoldDB" id="A0A3R9PZT9"/>
<evidence type="ECO:0000313" key="3">
    <source>
        <dbReference type="EMBL" id="RSK49864.1"/>
    </source>
</evidence>
<dbReference type="Pfam" id="PF03572">
    <property type="entry name" value="Peptidase_S41"/>
    <property type="match status" value="1"/>
</dbReference>
<dbReference type="InterPro" id="IPR005151">
    <property type="entry name" value="Tail-specific_protease"/>
</dbReference>
<comment type="caution">
    <text evidence="3">The sequence shown here is derived from an EMBL/GenBank/DDBJ whole genome shotgun (WGS) entry which is preliminary data.</text>
</comment>
<evidence type="ECO:0000256" key="1">
    <source>
        <dbReference type="SAM" id="SignalP"/>
    </source>
</evidence>
<dbReference type="Gene3D" id="3.90.226.10">
    <property type="entry name" value="2-enoyl-CoA Hydratase, Chain A, domain 1"/>
    <property type="match status" value="1"/>
</dbReference>
<dbReference type="CDD" id="cd07563">
    <property type="entry name" value="Peptidase_S41_IRBP"/>
    <property type="match status" value="1"/>
</dbReference>
<dbReference type="PANTHER" id="PTHR11261">
    <property type="entry name" value="INTERPHOTORECEPTOR RETINOID-BINDING PROTEIN"/>
    <property type="match status" value="1"/>
</dbReference>
<name>A0A3R9PZT9_9BACT</name>
<feature type="chain" id="PRO_5018556183" description="Tail specific protease domain-containing protein" evidence="1">
    <location>
        <begin position="22"/>
        <end position="440"/>
    </location>
</feature>
<dbReference type="EMBL" id="RWIT01000002">
    <property type="protein sequence ID" value="RSK49864.1"/>
    <property type="molecule type" value="Genomic_DNA"/>
</dbReference>
<evidence type="ECO:0000259" key="2">
    <source>
        <dbReference type="SMART" id="SM00245"/>
    </source>
</evidence>
<dbReference type="Gene3D" id="3.30.750.44">
    <property type="match status" value="1"/>
</dbReference>
<dbReference type="SMART" id="SM00245">
    <property type="entry name" value="TSPc"/>
    <property type="match status" value="1"/>
</dbReference>
<dbReference type="RefSeq" id="WP_125418364.1">
    <property type="nucleotide sequence ID" value="NZ_RWIT01000002.1"/>
</dbReference>
<proteinExistence type="predicted"/>